<organism evidence="5 6">
    <name type="scientific">Actinomadura monticuli</name>
    <dbReference type="NCBI Taxonomy" id="3097367"/>
    <lineage>
        <taxon>Bacteria</taxon>
        <taxon>Bacillati</taxon>
        <taxon>Actinomycetota</taxon>
        <taxon>Actinomycetes</taxon>
        <taxon>Streptosporangiales</taxon>
        <taxon>Thermomonosporaceae</taxon>
        <taxon>Actinomadura</taxon>
    </lineage>
</organism>
<keyword evidence="6" id="KW-1185">Reference proteome</keyword>
<dbReference type="Pfam" id="PF01638">
    <property type="entry name" value="HxlR"/>
    <property type="match status" value="1"/>
</dbReference>
<evidence type="ECO:0000313" key="5">
    <source>
        <dbReference type="EMBL" id="MFA1537823.1"/>
    </source>
</evidence>
<evidence type="ECO:0000259" key="4">
    <source>
        <dbReference type="PROSITE" id="PS51118"/>
    </source>
</evidence>
<dbReference type="PANTHER" id="PTHR33204">
    <property type="entry name" value="TRANSCRIPTIONAL REGULATOR, MARR FAMILY"/>
    <property type="match status" value="1"/>
</dbReference>
<dbReference type="SUPFAM" id="SSF46785">
    <property type="entry name" value="Winged helix' DNA-binding domain"/>
    <property type="match status" value="1"/>
</dbReference>
<keyword evidence="2" id="KW-0238">DNA-binding</keyword>
<dbReference type="Proteomes" id="UP001569963">
    <property type="component" value="Unassembled WGS sequence"/>
</dbReference>
<comment type="caution">
    <text evidence="5">The sequence shown here is derived from an EMBL/GenBank/DDBJ whole genome shotgun (WGS) entry which is preliminary data.</text>
</comment>
<keyword evidence="1" id="KW-0805">Transcription regulation</keyword>
<dbReference type="PANTHER" id="PTHR33204:SF37">
    <property type="entry name" value="HTH-TYPE TRANSCRIPTIONAL REGULATOR YODB"/>
    <property type="match status" value="1"/>
</dbReference>
<gene>
    <name evidence="5" type="ORF">SM611_02685</name>
</gene>
<reference evidence="5 6" key="1">
    <citation type="submission" date="2023-11" db="EMBL/GenBank/DDBJ databases">
        <title>Actinomadura monticuli sp. nov., isolated from volcanic ash.</title>
        <authorList>
            <person name="Lee S.D."/>
            <person name="Yang H."/>
            <person name="Kim I.S."/>
        </authorList>
    </citation>
    <scope>NUCLEOTIDE SEQUENCE [LARGE SCALE GENOMIC DNA]</scope>
    <source>
        <strain evidence="5 6">DLS-62</strain>
    </source>
</reference>
<feature type="domain" description="HTH hxlR-type" evidence="4">
    <location>
        <begin position="18"/>
        <end position="110"/>
    </location>
</feature>
<name>A0ABV4Q453_9ACTN</name>
<evidence type="ECO:0000256" key="3">
    <source>
        <dbReference type="ARBA" id="ARBA00023163"/>
    </source>
</evidence>
<evidence type="ECO:0000313" key="6">
    <source>
        <dbReference type="Proteomes" id="UP001569963"/>
    </source>
</evidence>
<evidence type="ECO:0000256" key="2">
    <source>
        <dbReference type="ARBA" id="ARBA00023125"/>
    </source>
</evidence>
<dbReference type="Gene3D" id="1.10.10.10">
    <property type="entry name" value="Winged helix-like DNA-binding domain superfamily/Winged helix DNA-binding domain"/>
    <property type="match status" value="1"/>
</dbReference>
<sequence length="116" mass="12957">MASAPLPGRSVRNSASGRPIMALLDLLGRRWALRVVWELVQAPGATFRQLQQHCDDVSSSVLSQRLGELTEAGIVQRAERGYVLTPDGEDLAEELLRLSHWADRWATHLKEDEDPD</sequence>
<dbReference type="InterPro" id="IPR036390">
    <property type="entry name" value="WH_DNA-bd_sf"/>
</dbReference>
<keyword evidence="3" id="KW-0804">Transcription</keyword>
<dbReference type="PROSITE" id="PS51118">
    <property type="entry name" value="HTH_HXLR"/>
    <property type="match status" value="1"/>
</dbReference>
<dbReference type="EMBL" id="JAXCEI010000001">
    <property type="protein sequence ID" value="MFA1537823.1"/>
    <property type="molecule type" value="Genomic_DNA"/>
</dbReference>
<evidence type="ECO:0000256" key="1">
    <source>
        <dbReference type="ARBA" id="ARBA00023015"/>
    </source>
</evidence>
<protein>
    <submittedName>
        <fullName evidence="5">Helix-turn-helix domain-containing protein</fullName>
    </submittedName>
</protein>
<accession>A0ABV4Q453</accession>
<dbReference type="RefSeq" id="WP_371947152.1">
    <property type="nucleotide sequence ID" value="NZ_JAXCEI010000001.1"/>
</dbReference>
<proteinExistence type="predicted"/>
<dbReference type="InterPro" id="IPR002577">
    <property type="entry name" value="HTH_HxlR"/>
</dbReference>
<dbReference type="InterPro" id="IPR036388">
    <property type="entry name" value="WH-like_DNA-bd_sf"/>
</dbReference>